<sequence length="328" mass="37783">MTSVSRTFIKKAKANEMRRAKVMRKKVKKNDTSITVVKAESSSMASGNSAVSKPLESPSNKNFYASKKAFIITELRYIISKKYNSERQLFLNKNSSDECSLIVEDVPPYITLTSLGRILAELGSGTPEEITLRCGTAVDSEIIESYYSALARFKSEYAVEQALQRCEMISCLCLSDINIEVAKTGVLGKCQFSRFFEGFMKFHERYRKSYKTVEQLQEGVDSYIEKHDKKIIEEKKKAKRMANVPDEEGWITVTKSHYKAVPRAIVVKNKEDLLRLTKKKKREETDIAFYSFQLKQSRMKHLDELRQKFEEDKRKLAIVKAARKFRPT</sequence>
<evidence type="ECO:0000256" key="1">
    <source>
        <dbReference type="ARBA" id="ARBA00006110"/>
    </source>
</evidence>
<proteinExistence type="inferred from homology"/>
<keyword evidence="4" id="KW-1185">Reference proteome</keyword>
<dbReference type="OMA" id="TVTKSHY"/>
<comment type="similarity">
    <text evidence="1">Belongs to the RRP7 family.</text>
</comment>
<dbReference type="GO" id="GO:0032545">
    <property type="term" value="C:CURI complex"/>
    <property type="evidence" value="ECO:0007669"/>
    <property type="project" value="TreeGrafter"/>
</dbReference>
<dbReference type="GO" id="GO:0006364">
    <property type="term" value="P:rRNA processing"/>
    <property type="evidence" value="ECO:0007669"/>
    <property type="project" value="TreeGrafter"/>
</dbReference>
<dbReference type="PANTHER" id="PTHR13191:SF0">
    <property type="entry name" value="RIBOSOMAL RNA-PROCESSING PROTEIN 7 HOMOLOG A-RELATED"/>
    <property type="match status" value="1"/>
</dbReference>
<evidence type="ECO:0000313" key="4">
    <source>
        <dbReference type="Proteomes" id="UP000276776"/>
    </source>
</evidence>
<reference evidence="3 4" key="2">
    <citation type="submission" date="2018-11" db="EMBL/GenBank/DDBJ databases">
        <authorList>
            <consortium name="Pathogen Informatics"/>
        </authorList>
    </citation>
    <scope>NUCLEOTIDE SEQUENCE [LARGE SCALE GENOMIC DNA]</scope>
</reference>
<dbReference type="OrthoDB" id="5390at2759"/>
<dbReference type="STRING" id="103827.A0A0N5CLC9"/>
<protein>
    <submittedName>
        <fullName evidence="5">RRP7 domain-containing protein</fullName>
    </submittedName>
</protein>
<dbReference type="Gene3D" id="6.10.250.1770">
    <property type="match status" value="1"/>
</dbReference>
<dbReference type="Proteomes" id="UP000276776">
    <property type="component" value="Unassembled WGS sequence"/>
</dbReference>
<dbReference type="EMBL" id="UYYF01000088">
    <property type="protein sequence ID" value="VDM96083.1"/>
    <property type="molecule type" value="Genomic_DNA"/>
</dbReference>
<reference evidence="5" key="1">
    <citation type="submission" date="2017-02" db="UniProtKB">
        <authorList>
            <consortium name="WormBaseParasite"/>
        </authorList>
    </citation>
    <scope>IDENTIFICATION</scope>
</reference>
<evidence type="ECO:0000259" key="2">
    <source>
        <dbReference type="Pfam" id="PF12923"/>
    </source>
</evidence>
<dbReference type="PANTHER" id="PTHR13191">
    <property type="entry name" value="RIBOSOMAL RNA PROCESSING PROTEIN 7-RELATED"/>
    <property type="match status" value="1"/>
</dbReference>
<dbReference type="WBParaSite" id="TCLT_0000091101-mRNA-1">
    <property type="protein sequence ID" value="TCLT_0000091101-mRNA-1"/>
    <property type="gene ID" value="TCLT_0000091101"/>
</dbReference>
<evidence type="ECO:0000313" key="3">
    <source>
        <dbReference type="EMBL" id="VDM96083.1"/>
    </source>
</evidence>
<dbReference type="InterPro" id="IPR040446">
    <property type="entry name" value="RRP7"/>
</dbReference>
<name>A0A0N5CLC9_THECL</name>
<dbReference type="CDD" id="cd12951">
    <property type="entry name" value="RRP7_Rrp7A"/>
    <property type="match status" value="1"/>
</dbReference>
<dbReference type="AlphaFoldDB" id="A0A0N5CLC9"/>
<organism evidence="5">
    <name type="scientific">Thelazia callipaeda</name>
    <name type="common">Oriental eyeworm</name>
    <name type="synonym">Parasitic nematode</name>
    <dbReference type="NCBI Taxonomy" id="103827"/>
    <lineage>
        <taxon>Eukaryota</taxon>
        <taxon>Metazoa</taxon>
        <taxon>Ecdysozoa</taxon>
        <taxon>Nematoda</taxon>
        <taxon>Chromadorea</taxon>
        <taxon>Rhabditida</taxon>
        <taxon>Spirurina</taxon>
        <taxon>Spiruromorpha</taxon>
        <taxon>Thelazioidea</taxon>
        <taxon>Thelaziidae</taxon>
        <taxon>Thelazia</taxon>
    </lineage>
</organism>
<evidence type="ECO:0000313" key="5">
    <source>
        <dbReference type="WBParaSite" id="TCLT_0000091101-mRNA-1"/>
    </source>
</evidence>
<gene>
    <name evidence="3" type="ORF">TCLT_LOCUS912</name>
</gene>
<feature type="domain" description="Ribosomal RNA-processing protein 7 C-terminal" evidence="2">
    <location>
        <begin position="208"/>
        <end position="327"/>
    </location>
</feature>
<dbReference type="InterPro" id="IPR024326">
    <property type="entry name" value="RRP7_C"/>
</dbReference>
<dbReference type="GO" id="GO:0034456">
    <property type="term" value="C:UTP-C complex"/>
    <property type="evidence" value="ECO:0007669"/>
    <property type="project" value="TreeGrafter"/>
</dbReference>
<dbReference type="Pfam" id="PF12923">
    <property type="entry name" value="RRP7"/>
    <property type="match status" value="1"/>
</dbReference>
<accession>A0A0N5CLC9</accession>
<dbReference type="GO" id="GO:0000028">
    <property type="term" value="P:ribosomal small subunit assembly"/>
    <property type="evidence" value="ECO:0007669"/>
    <property type="project" value="TreeGrafter"/>
</dbReference>